<dbReference type="EMBL" id="JANUHA010000006">
    <property type="protein sequence ID" value="MCS0596860.1"/>
    <property type="molecule type" value="Genomic_DNA"/>
</dbReference>
<dbReference type="RefSeq" id="WP_258827891.1">
    <property type="nucleotide sequence ID" value="NZ_JANUHA010000006.1"/>
</dbReference>
<keyword evidence="3" id="KW-1185">Reference proteome</keyword>
<gene>
    <name evidence="2" type="ORF">NX780_10905</name>
</gene>
<evidence type="ECO:0008006" key="4">
    <source>
        <dbReference type="Google" id="ProtNLM"/>
    </source>
</evidence>
<proteinExistence type="predicted"/>
<evidence type="ECO:0000256" key="1">
    <source>
        <dbReference type="SAM" id="MobiDB-lite"/>
    </source>
</evidence>
<evidence type="ECO:0000313" key="3">
    <source>
        <dbReference type="Proteomes" id="UP001206572"/>
    </source>
</evidence>
<organism evidence="2 3">
    <name type="scientific">Massilia agri</name>
    <dbReference type="NCBI Taxonomy" id="1886785"/>
    <lineage>
        <taxon>Bacteria</taxon>
        <taxon>Pseudomonadati</taxon>
        <taxon>Pseudomonadota</taxon>
        <taxon>Betaproteobacteria</taxon>
        <taxon>Burkholderiales</taxon>
        <taxon>Oxalobacteraceae</taxon>
        <taxon>Telluria group</taxon>
        <taxon>Massilia</taxon>
    </lineage>
</organism>
<dbReference type="Proteomes" id="UP001206572">
    <property type="component" value="Unassembled WGS sequence"/>
</dbReference>
<feature type="compositionally biased region" description="Basic and acidic residues" evidence="1">
    <location>
        <begin position="12"/>
        <end position="24"/>
    </location>
</feature>
<sequence length="55" mass="6038">MTITPAYQRLHSTPDPESPDRQPPDPKPPVPDDVPDPVNAPVEEPGFNEPPIRAD</sequence>
<feature type="compositionally biased region" description="Low complexity" evidence="1">
    <location>
        <begin position="36"/>
        <end position="45"/>
    </location>
</feature>
<reference evidence="2 3" key="1">
    <citation type="submission" date="2022-08" db="EMBL/GenBank/DDBJ databases">
        <title>Reclassification of Massilia species as members of the genera Telluria, Duganella, Pseudoduganella, Mokoshia gen. nov. and Zemynaea gen. nov. using orthogonal and non-orthogonal genome-based approaches.</title>
        <authorList>
            <person name="Bowman J.P."/>
        </authorList>
    </citation>
    <scope>NUCLEOTIDE SEQUENCE [LARGE SCALE GENOMIC DNA]</scope>
    <source>
        <strain evidence="2 3">JCM 31661</strain>
    </source>
</reference>
<accession>A0ABT2AKW5</accession>
<name>A0ABT2AKW5_9BURK</name>
<comment type="caution">
    <text evidence="2">The sequence shown here is derived from an EMBL/GenBank/DDBJ whole genome shotgun (WGS) entry which is preliminary data.</text>
</comment>
<feature type="region of interest" description="Disordered" evidence="1">
    <location>
        <begin position="1"/>
        <end position="55"/>
    </location>
</feature>
<evidence type="ECO:0000313" key="2">
    <source>
        <dbReference type="EMBL" id="MCS0596860.1"/>
    </source>
</evidence>
<protein>
    <recommendedName>
        <fullName evidence="4">Stereocilin</fullName>
    </recommendedName>
</protein>